<dbReference type="GO" id="GO:0016787">
    <property type="term" value="F:hydrolase activity"/>
    <property type="evidence" value="ECO:0007669"/>
    <property type="project" value="UniProtKB-KW"/>
</dbReference>
<dbReference type="InterPro" id="IPR050789">
    <property type="entry name" value="Diverse_Enzym_Activities"/>
</dbReference>
<accession>A0ABW0EY02</accession>
<dbReference type="SUPFAM" id="SSF56601">
    <property type="entry name" value="beta-lactamase/transpeptidase-like"/>
    <property type="match status" value="1"/>
</dbReference>
<dbReference type="Proteomes" id="UP001595976">
    <property type="component" value="Unassembled WGS sequence"/>
</dbReference>
<dbReference type="PANTHER" id="PTHR43283:SF7">
    <property type="entry name" value="BETA-LACTAMASE-RELATED DOMAIN-CONTAINING PROTEIN"/>
    <property type="match status" value="1"/>
</dbReference>
<organism evidence="3 4">
    <name type="scientific">Bosea minatitlanensis</name>
    <dbReference type="NCBI Taxonomy" id="128782"/>
    <lineage>
        <taxon>Bacteria</taxon>
        <taxon>Pseudomonadati</taxon>
        <taxon>Pseudomonadota</taxon>
        <taxon>Alphaproteobacteria</taxon>
        <taxon>Hyphomicrobiales</taxon>
        <taxon>Boseaceae</taxon>
        <taxon>Bosea</taxon>
    </lineage>
</organism>
<dbReference type="InterPro" id="IPR012338">
    <property type="entry name" value="Beta-lactam/transpept-like"/>
</dbReference>
<gene>
    <name evidence="3" type="ORF">ACFPK2_03360</name>
</gene>
<evidence type="ECO:0000256" key="1">
    <source>
        <dbReference type="SAM" id="SignalP"/>
    </source>
</evidence>
<sequence>MPLSSLSRRQALALAPVLVLGRPPAAAARESASPPGIAAYLEAAAPTALLVMRDGKMLASHGDPARKVSAASVRKSLLGALYGIAVAEGRIRLAATLGELGIDDVAPALTAGEKRATVADLLAARSGVYHVAAYETAAQKRTRPERGSHPPGSFWFYNNWDFNALGTIYRQQTGEDIFESFARRIARPVGMRDFSARDGRYVADARSRHPAYVFSLSARDMLRFGEMVLAGGAWQGRQVVPRDWLAESLTARSRTARGDLGYGYLWWVLDPATFGPGAGFAAGYGGQFIAAVPRHGLVVAQTAARSPAGGHVTRRFVRLLKEVVAA</sequence>
<dbReference type="RefSeq" id="WP_158446823.1">
    <property type="nucleotide sequence ID" value="NZ_JAOAOS010000001.1"/>
</dbReference>
<name>A0ABW0EY02_9HYPH</name>
<comment type="caution">
    <text evidence="3">The sequence shown here is derived from an EMBL/GenBank/DDBJ whole genome shotgun (WGS) entry which is preliminary data.</text>
</comment>
<evidence type="ECO:0000259" key="2">
    <source>
        <dbReference type="Pfam" id="PF00144"/>
    </source>
</evidence>
<dbReference type="PANTHER" id="PTHR43283">
    <property type="entry name" value="BETA-LACTAMASE-RELATED"/>
    <property type="match status" value="1"/>
</dbReference>
<dbReference type="InterPro" id="IPR001466">
    <property type="entry name" value="Beta-lactam-related"/>
</dbReference>
<evidence type="ECO:0000313" key="3">
    <source>
        <dbReference type="EMBL" id="MFC5292022.1"/>
    </source>
</evidence>
<feature type="signal peptide" evidence="1">
    <location>
        <begin position="1"/>
        <end position="27"/>
    </location>
</feature>
<reference evidence="4" key="1">
    <citation type="journal article" date="2019" name="Int. J. Syst. Evol. Microbiol.">
        <title>The Global Catalogue of Microorganisms (GCM) 10K type strain sequencing project: providing services to taxonomists for standard genome sequencing and annotation.</title>
        <authorList>
            <consortium name="The Broad Institute Genomics Platform"/>
            <consortium name="The Broad Institute Genome Sequencing Center for Infectious Disease"/>
            <person name="Wu L."/>
            <person name="Ma J."/>
        </authorList>
    </citation>
    <scope>NUCLEOTIDE SEQUENCE [LARGE SCALE GENOMIC DNA]</scope>
    <source>
        <strain evidence="4">CGMCC 1.15643</strain>
    </source>
</reference>
<feature type="chain" id="PRO_5047343010" evidence="1">
    <location>
        <begin position="28"/>
        <end position="326"/>
    </location>
</feature>
<evidence type="ECO:0000313" key="4">
    <source>
        <dbReference type="Proteomes" id="UP001595976"/>
    </source>
</evidence>
<dbReference type="EC" id="3.-.-.-" evidence="3"/>
<keyword evidence="3" id="KW-0378">Hydrolase</keyword>
<dbReference type="EMBL" id="JBHSLI010000001">
    <property type="protein sequence ID" value="MFC5292022.1"/>
    <property type="molecule type" value="Genomic_DNA"/>
</dbReference>
<protein>
    <submittedName>
        <fullName evidence="3">Serine hydrolase domain-containing protein</fullName>
        <ecNumber evidence="3">3.-.-.-</ecNumber>
    </submittedName>
</protein>
<proteinExistence type="predicted"/>
<feature type="domain" description="Beta-lactamase-related" evidence="2">
    <location>
        <begin position="48"/>
        <end position="309"/>
    </location>
</feature>
<keyword evidence="4" id="KW-1185">Reference proteome</keyword>
<dbReference type="Gene3D" id="3.40.710.10">
    <property type="entry name" value="DD-peptidase/beta-lactamase superfamily"/>
    <property type="match status" value="1"/>
</dbReference>
<keyword evidence="1" id="KW-0732">Signal</keyword>
<dbReference type="Pfam" id="PF00144">
    <property type="entry name" value="Beta-lactamase"/>
    <property type="match status" value="1"/>
</dbReference>